<name>A0ABZ0GTP6_9GAMM</name>
<evidence type="ECO:0000259" key="1">
    <source>
        <dbReference type="Pfam" id="PF13529"/>
    </source>
</evidence>
<dbReference type="Pfam" id="PF13529">
    <property type="entry name" value="Peptidase_C39_2"/>
    <property type="match status" value="1"/>
</dbReference>
<dbReference type="InterPro" id="IPR011990">
    <property type="entry name" value="TPR-like_helical_dom_sf"/>
</dbReference>
<dbReference type="Gene3D" id="3.90.70.10">
    <property type="entry name" value="Cysteine proteinases"/>
    <property type="match status" value="1"/>
</dbReference>
<evidence type="ECO:0000313" key="3">
    <source>
        <dbReference type="Proteomes" id="UP001301442"/>
    </source>
</evidence>
<organism evidence="2 3">
    <name type="scientific">Thalassotalea fonticola</name>
    <dbReference type="NCBI Taxonomy" id="3065649"/>
    <lineage>
        <taxon>Bacteria</taxon>
        <taxon>Pseudomonadati</taxon>
        <taxon>Pseudomonadota</taxon>
        <taxon>Gammaproteobacteria</taxon>
        <taxon>Alteromonadales</taxon>
        <taxon>Colwelliaceae</taxon>
        <taxon>Thalassotalea</taxon>
    </lineage>
</organism>
<feature type="domain" description="Peptidase C39-like" evidence="1">
    <location>
        <begin position="2"/>
        <end position="108"/>
    </location>
</feature>
<gene>
    <name evidence="2" type="ORF">RI844_07560</name>
</gene>
<accession>A0ABZ0GTP6</accession>
<proteinExistence type="predicted"/>
<evidence type="ECO:0000313" key="2">
    <source>
        <dbReference type="EMBL" id="WOH39070.1"/>
    </source>
</evidence>
<dbReference type="NCBIfam" id="NF033920">
    <property type="entry name" value="C39_PA2778_fam"/>
    <property type="match status" value="1"/>
</dbReference>
<dbReference type="SUPFAM" id="SSF48452">
    <property type="entry name" value="TPR-like"/>
    <property type="match status" value="1"/>
</dbReference>
<dbReference type="EMBL" id="CP136600">
    <property type="protein sequence ID" value="WOH39070.1"/>
    <property type="molecule type" value="Genomic_DNA"/>
</dbReference>
<dbReference type="InterPro" id="IPR039564">
    <property type="entry name" value="Peptidase_C39-like"/>
</dbReference>
<protein>
    <submittedName>
        <fullName evidence="2">PA2778 family cysteine peptidase</fullName>
    </submittedName>
</protein>
<dbReference type="Proteomes" id="UP001301442">
    <property type="component" value="Chromosome"/>
</dbReference>
<sequence>MPYFTQQENQCGPAALATLLVHRGIDVNVEQLNQQLYIPAKGGSLAIELKAQARQYELLAYVIEPDIFSLLSELNAGNPVIVMQNLGFEWMPKWHFAVAVGYDLEHEQIRLRSADSRLYEASLGLFIKTWQRANQWAMVVMPADQMPATATPKPYLKAANELEQVGHALAAQQAYNSALLKWDNNNSALIGMGNTHFALGNFQLASQYFGHFIKQGSDPAIGWNNLAFSLEKYGCITAAQQAVECAVELAPQQTFYATSMKEILQLTSAKEKQTDHNRCPKIDCPALPL</sequence>
<dbReference type="RefSeq" id="WP_348397837.1">
    <property type="nucleotide sequence ID" value="NZ_CP136600.1"/>
</dbReference>
<dbReference type="Gene3D" id="1.25.40.10">
    <property type="entry name" value="Tetratricopeptide repeat domain"/>
    <property type="match status" value="1"/>
</dbReference>
<reference evidence="2 3" key="1">
    <citation type="submission" date="2023-09" db="EMBL/GenBank/DDBJ databases">
        <authorList>
            <person name="Qi X."/>
        </authorList>
    </citation>
    <scope>NUCLEOTIDE SEQUENCE [LARGE SCALE GENOMIC DNA]</scope>
    <source>
        <strain evidence="2 3">S1-1</strain>
    </source>
</reference>
<keyword evidence="3" id="KW-1185">Reference proteome</keyword>